<dbReference type="AlphaFoldDB" id="A0AA40FIW5"/>
<gene>
    <name evidence="1" type="ORF">K0M31_012991</name>
</gene>
<accession>A0AA40FIW5</accession>
<sequence>DIDDAHLDNPELYSGINQRYRCITKQLRFGFFPLFPLEKQYSRDITIVSRLCARMHWTVALQQRIFRLTRAYFDTLVDEATEHRQRGRLRTIQDTACRAVAVAWKRRSIIRRPFERATCLSISGIFNRWPRTVRVLDRACPVSPWDNLVSRAPPLPGHVVRPTGNSGLTILHLMRNLPG</sequence>
<dbReference type="EMBL" id="JAHYIQ010000034">
    <property type="protein sequence ID" value="KAK1119918.1"/>
    <property type="molecule type" value="Genomic_DNA"/>
</dbReference>
<proteinExistence type="predicted"/>
<name>A0AA40FIW5_9HYME</name>
<keyword evidence="2" id="KW-1185">Reference proteome</keyword>
<evidence type="ECO:0000313" key="2">
    <source>
        <dbReference type="Proteomes" id="UP001177670"/>
    </source>
</evidence>
<evidence type="ECO:0000313" key="1">
    <source>
        <dbReference type="EMBL" id="KAK1119918.1"/>
    </source>
</evidence>
<comment type="caution">
    <text evidence="1">The sequence shown here is derived from an EMBL/GenBank/DDBJ whole genome shotgun (WGS) entry which is preliminary data.</text>
</comment>
<protein>
    <submittedName>
        <fullName evidence="1">Uncharacterized protein</fullName>
    </submittedName>
</protein>
<dbReference type="Proteomes" id="UP001177670">
    <property type="component" value="Unassembled WGS sequence"/>
</dbReference>
<feature type="non-terminal residue" evidence="1">
    <location>
        <position position="1"/>
    </location>
</feature>
<organism evidence="1 2">
    <name type="scientific">Melipona bicolor</name>
    <dbReference type="NCBI Taxonomy" id="60889"/>
    <lineage>
        <taxon>Eukaryota</taxon>
        <taxon>Metazoa</taxon>
        <taxon>Ecdysozoa</taxon>
        <taxon>Arthropoda</taxon>
        <taxon>Hexapoda</taxon>
        <taxon>Insecta</taxon>
        <taxon>Pterygota</taxon>
        <taxon>Neoptera</taxon>
        <taxon>Endopterygota</taxon>
        <taxon>Hymenoptera</taxon>
        <taxon>Apocrita</taxon>
        <taxon>Aculeata</taxon>
        <taxon>Apoidea</taxon>
        <taxon>Anthophila</taxon>
        <taxon>Apidae</taxon>
        <taxon>Melipona</taxon>
    </lineage>
</organism>
<reference evidence="1" key="1">
    <citation type="submission" date="2021-10" db="EMBL/GenBank/DDBJ databases">
        <title>Melipona bicolor Genome sequencing and assembly.</title>
        <authorList>
            <person name="Araujo N.S."/>
            <person name="Arias M.C."/>
        </authorList>
    </citation>
    <scope>NUCLEOTIDE SEQUENCE</scope>
    <source>
        <strain evidence="1">USP_2M_L1-L4_2017</strain>
        <tissue evidence="1">Whole body</tissue>
    </source>
</reference>